<keyword evidence="2" id="KW-1185">Reference proteome</keyword>
<dbReference type="KEGG" id="vg:7871823"/>
<organism evidence="1 2">
    <name type="scientific">Lactococcus phage P087</name>
    <dbReference type="NCBI Taxonomy" id="641487"/>
    <lineage>
        <taxon>Viruses</taxon>
        <taxon>Duplodnaviria</taxon>
        <taxon>Heunggongvirae</taxon>
        <taxon>Uroviricota</taxon>
        <taxon>Caudoviricetes</taxon>
        <taxon>Teubervirus</taxon>
        <taxon>Teubervirus P087</taxon>
    </lineage>
</organism>
<reference evidence="1 2" key="1">
    <citation type="journal article" date="2009" name="Virology">
        <title>P087, a lactococcal phage with a morphogenesis module similar to an Enterococcus faecalis prophage.</title>
        <authorList>
            <person name="Villion M."/>
            <person name="Chopin M.C."/>
            <person name="Deveau H."/>
            <person name="Ehrlich S.D."/>
            <person name="Moineau S."/>
            <person name="Chopin A."/>
        </authorList>
    </citation>
    <scope>NUCLEOTIDE SEQUENCE</scope>
</reference>
<dbReference type="RefSeq" id="YP_002875675.1">
    <property type="nucleotide sequence ID" value="NC_012663.1"/>
</dbReference>
<dbReference type="Proteomes" id="UP000002336">
    <property type="component" value="Segment"/>
</dbReference>
<evidence type="ECO:0000313" key="2">
    <source>
        <dbReference type="Proteomes" id="UP000002336"/>
    </source>
</evidence>
<protein>
    <submittedName>
        <fullName evidence="1">Uncharacterized protein</fullName>
    </submittedName>
</protein>
<proteinExistence type="predicted"/>
<name>C3U2J7_9CAUD</name>
<dbReference type="GeneID" id="7871823"/>
<dbReference type="EMBL" id="FJ429185">
    <property type="protein sequence ID" value="ACP41683.1"/>
    <property type="molecule type" value="Genomic_DNA"/>
</dbReference>
<sequence>MTYINNEIEVREDGKHTTVRVNGVYWGFDPIDNRPWQVSEFDLSLNSIDDLIEMVTLITGSVEVTKLVDKLKEFYPDFPVITYKS</sequence>
<evidence type="ECO:0000313" key="1">
    <source>
        <dbReference type="EMBL" id="ACP41683.1"/>
    </source>
</evidence>
<accession>C3U2J7</accession>